<dbReference type="eggNOG" id="ENOG5030J0F">
    <property type="taxonomic scope" value="Bacteria"/>
</dbReference>
<evidence type="ECO:0000313" key="1">
    <source>
        <dbReference type="EMBL" id="KDN54433.1"/>
    </source>
</evidence>
<comment type="caution">
    <text evidence="1">The sequence shown here is derived from an EMBL/GenBank/DDBJ whole genome shotgun (WGS) entry which is preliminary data.</text>
</comment>
<dbReference type="PATRIC" id="fig|1492738.3.peg.2382"/>
<accession>A0A066WPD9</accession>
<evidence type="ECO:0008006" key="3">
    <source>
        <dbReference type="Google" id="ProtNLM"/>
    </source>
</evidence>
<keyword evidence="2" id="KW-1185">Reference proteome</keyword>
<evidence type="ECO:0000313" key="2">
    <source>
        <dbReference type="Proteomes" id="UP000027064"/>
    </source>
</evidence>
<sequence length="83" mass="9009">MKKTILAIVFMAVAMVSCQDKTKDKLEDAKEAVGAEVDQKLDTVSQKVEKAIDSTQSKTGQLLEKGAKKLDKAANELKEAAKK</sequence>
<protein>
    <recommendedName>
        <fullName evidence="3">Lipoprotein</fullName>
    </recommendedName>
</protein>
<dbReference type="PROSITE" id="PS51257">
    <property type="entry name" value="PROKAR_LIPOPROTEIN"/>
    <property type="match status" value="1"/>
</dbReference>
<dbReference type="Gene3D" id="1.20.120.20">
    <property type="entry name" value="Apolipoprotein"/>
    <property type="match status" value="1"/>
</dbReference>
<proteinExistence type="predicted"/>
<gene>
    <name evidence="1" type="ORF">FEM21_23950</name>
</gene>
<dbReference type="STRING" id="1492738.FEM21_23950"/>
<dbReference type="EMBL" id="JNCA01000022">
    <property type="protein sequence ID" value="KDN54433.1"/>
    <property type="molecule type" value="Genomic_DNA"/>
</dbReference>
<name>A0A066WPD9_9FLAO</name>
<dbReference type="AlphaFoldDB" id="A0A066WPD9"/>
<reference evidence="1 2" key="1">
    <citation type="submission" date="2014-05" db="EMBL/GenBank/DDBJ databases">
        <title>Genome Sequence of Flavobacterium sp. EM1321.</title>
        <authorList>
            <person name="Shin S.-K."/>
            <person name="Yi H."/>
        </authorList>
    </citation>
    <scope>NUCLEOTIDE SEQUENCE [LARGE SCALE GENOMIC DNA]</scope>
    <source>
        <strain evidence="1 2">EM1321</strain>
    </source>
</reference>
<dbReference type="OrthoDB" id="1375190at2"/>
<dbReference type="Proteomes" id="UP000027064">
    <property type="component" value="Unassembled WGS sequence"/>
</dbReference>
<organism evidence="1 2">
    <name type="scientific">Flavobacterium seoulense</name>
    <dbReference type="NCBI Taxonomy" id="1492738"/>
    <lineage>
        <taxon>Bacteria</taxon>
        <taxon>Pseudomonadati</taxon>
        <taxon>Bacteroidota</taxon>
        <taxon>Flavobacteriia</taxon>
        <taxon>Flavobacteriales</taxon>
        <taxon>Flavobacteriaceae</taxon>
        <taxon>Flavobacterium</taxon>
    </lineage>
</organism>
<dbReference type="RefSeq" id="WP_035660612.1">
    <property type="nucleotide sequence ID" value="NZ_JNCA01000022.1"/>
</dbReference>